<dbReference type="SUPFAM" id="SSF49785">
    <property type="entry name" value="Galactose-binding domain-like"/>
    <property type="match status" value="1"/>
</dbReference>
<evidence type="ECO:0000313" key="3">
    <source>
        <dbReference type="Proteomes" id="UP000673394"/>
    </source>
</evidence>
<dbReference type="EMBL" id="JAGKSP010000001">
    <property type="protein sequence ID" value="MBP3961195.1"/>
    <property type="molecule type" value="Genomic_DNA"/>
</dbReference>
<evidence type="ECO:0000259" key="1">
    <source>
        <dbReference type="PROSITE" id="PS50853"/>
    </source>
</evidence>
<evidence type="ECO:0000313" key="2">
    <source>
        <dbReference type="EMBL" id="MBP3961195.1"/>
    </source>
</evidence>
<accession>A0ABS5C5E5</accession>
<feature type="domain" description="Fibronectin type-III" evidence="1">
    <location>
        <begin position="110"/>
        <end position="198"/>
    </location>
</feature>
<name>A0ABS5C5E5_9BACL</name>
<organism evidence="2 3">
    <name type="scientific">Paenibacillus lignilyticus</name>
    <dbReference type="NCBI Taxonomy" id="1172615"/>
    <lineage>
        <taxon>Bacteria</taxon>
        <taxon>Bacillati</taxon>
        <taxon>Bacillota</taxon>
        <taxon>Bacilli</taxon>
        <taxon>Bacillales</taxon>
        <taxon>Paenibacillaceae</taxon>
        <taxon>Paenibacillus</taxon>
    </lineage>
</organism>
<dbReference type="Gene3D" id="2.60.40.10">
    <property type="entry name" value="Immunoglobulins"/>
    <property type="match status" value="1"/>
</dbReference>
<dbReference type="PROSITE" id="PS50853">
    <property type="entry name" value="FN3"/>
    <property type="match status" value="1"/>
</dbReference>
<dbReference type="CDD" id="cd00063">
    <property type="entry name" value="FN3"/>
    <property type="match status" value="1"/>
</dbReference>
<dbReference type="InterPro" id="IPR003961">
    <property type="entry name" value="FN3_dom"/>
</dbReference>
<gene>
    <name evidence="2" type="ORF">I8J30_00580</name>
</gene>
<dbReference type="InterPro" id="IPR013783">
    <property type="entry name" value="Ig-like_fold"/>
</dbReference>
<sequence>MLNTAIWNSANFSVDQALANGSYSVYLWVMENHQNNYRSFNVNLEGALANPSPIGSLALGGWQRYGPYAITVSDGVLDMDVIKVTNDPHLMGMEIYGSGGGGADTQAPTAPSNLASPSKTDTTVALTWTASTDNVGVSGYDVYRGTTKVNTSLITGATSYSVTGLTASTAYTFTVKAKDAAGNESAASSVLSVTTNSAPVSSFVKGINFNGGAVTINGNAWLAESAAGLTLSTVNRASTTVTPSPAADSATSGMLNTAIWYNANFSVDQALANGTYKVYLWVMENYQNNYRAFHVNLEGTQVTSSPIGSLAAGGYQRYGPYNVTVSDGVLDMDLIKATNDPIIMGMEIYTGP</sequence>
<proteinExistence type="predicted"/>
<dbReference type="SUPFAM" id="SSF49265">
    <property type="entry name" value="Fibronectin type III"/>
    <property type="match status" value="1"/>
</dbReference>
<comment type="caution">
    <text evidence="2">The sequence shown here is derived from an EMBL/GenBank/DDBJ whole genome shotgun (WGS) entry which is preliminary data.</text>
</comment>
<dbReference type="Pfam" id="PF00041">
    <property type="entry name" value="fn3"/>
    <property type="match status" value="1"/>
</dbReference>
<reference evidence="2 3" key="1">
    <citation type="submission" date="2021-04" db="EMBL/GenBank/DDBJ databases">
        <title>Paenibacillus sp. DLE-14 whole genome sequence.</title>
        <authorList>
            <person name="Ham Y.J."/>
        </authorList>
    </citation>
    <scope>NUCLEOTIDE SEQUENCE [LARGE SCALE GENOMIC DNA]</scope>
    <source>
        <strain evidence="2 3">DLE-14</strain>
    </source>
</reference>
<protein>
    <submittedName>
        <fullName evidence="2">Fibronectin type III domain-containing protein</fullName>
    </submittedName>
</protein>
<dbReference type="Proteomes" id="UP000673394">
    <property type="component" value="Unassembled WGS sequence"/>
</dbReference>
<dbReference type="Gene3D" id="2.60.120.430">
    <property type="entry name" value="Galactose-binding lectin"/>
    <property type="match status" value="1"/>
</dbReference>
<dbReference type="SMART" id="SM00060">
    <property type="entry name" value="FN3"/>
    <property type="match status" value="1"/>
</dbReference>
<dbReference type="InterPro" id="IPR008979">
    <property type="entry name" value="Galactose-bd-like_sf"/>
</dbReference>
<dbReference type="InterPro" id="IPR036116">
    <property type="entry name" value="FN3_sf"/>
</dbReference>
<keyword evidence="3" id="KW-1185">Reference proteome</keyword>